<dbReference type="AlphaFoldDB" id="A0A937RRX5"/>
<reference evidence="1" key="1">
    <citation type="submission" date="2020-12" db="EMBL/GenBank/DDBJ databases">
        <title>Genomic characterization of non-nitrogen-fixing Frankia strains.</title>
        <authorList>
            <person name="Carlos-Shanley C."/>
            <person name="Guerra T."/>
            <person name="Hahn D."/>
        </authorList>
    </citation>
    <scope>NUCLEOTIDE SEQUENCE</scope>
    <source>
        <strain evidence="1">CN6</strain>
    </source>
</reference>
<dbReference type="EMBL" id="JAEACQ010000255">
    <property type="protein sequence ID" value="MBL7630836.1"/>
    <property type="molecule type" value="Genomic_DNA"/>
</dbReference>
<keyword evidence="2" id="KW-1185">Reference proteome</keyword>
<evidence type="ECO:0000313" key="2">
    <source>
        <dbReference type="Proteomes" id="UP000604475"/>
    </source>
</evidence>
<comment type="caution">
    <text evidence="1">The sequence shown here is derived from an EMBL/GenBank/DDBJ whole genome shotgun (WGS) entry which is preliminary data.</text>
</comment>
<organism evidence="1 2">
    <name type="scientific">Frankia nepalensis</name>
    <dbReference type="NCBI Taxonomy" id="1836974"/>
    <lineage>
        <taxon>Bacteria</taxon>
        <taxon>Bacillati</taxon>
        <taxon>Actinomycetota</taxon>
        <taxon>Actinomycetes</taxon>
        <taxon>Frankiales</taxon>
        <taxon>Frankiaceae</taxon>
        <taxon>Frankia</taxon>
    </lineage>
</organism>
<sequence>MPLADGETEGRSLGGPVPPVLVAVDVGTLGLGALGMPELGLLDGWPGGPEDPAGRLVGAAPAPVVDGAGRVPPPSVEVAPGAGVGCATGGETPAVGGVPADGEASEGGGGLFEGGGVLRGGGVLEGGGVELG</sequence>
<proteinExistence type="predicted"/>
<gene>
    <name evidence="1" type="ORF">I7412_27475</name>
</gene>
<accession>A0A937RRX5</accession>
<name>A0A937RRX5_9ACTN</name>
<dbReference type="RefSeq" id="WP_203000792.1">
    <property type="nucleotide sequence ID" value="NZ_JADWYU010000126.1"/>
</dbReference>
<protein>
    <submittedName>
        <fullName evidence="1">Uncharacterized protein</fullName>
    </submittedName>
</protein>
<dbReference type="Proteomes" id="UP000604475">
    <property type="component" value="Unassembled WGS sequence"/>
</dbReference>
<evidence type="ECO:0000313" key="1">
    <source>
        <dbReference type="EMBL" id="MBL7630836.1"/>
    </source>
</evidence>